<dbReference type="AlphaFoldDB" id="A0A842J8U5"/>
<dbReference type="EMBL" id="JACMSE010000001">
    <property type="protein sequence ID" value="MBC2888157.1"/>
    <property type="molecule type" value="Genomic_DNA"/>
</dbReference>
<reference evidence="1 2" key="1">
    <citation type="submission" date="2020-08" db="EMBL/GenBank/DDBJ databases">
        <authorList>
            <person name="Liu C."/>
            <person name="Sun Q."/>
        </authorList>
    </citation>
    <scope>NUCLEOTIDE SEQUENCE [LARGE SCALE GENOMIC DNA]</scope>
    <source>
        <strain evidence="1 2">N22</strain>
    </source>
</reference>
<comment type="caution">
    <text evidence="1">The sequence shown here is derived from an EMBL/GenBank/DDBJ whole genome shotgun (WGS) entry which is preliminary data.</text>
</comment>
<sequence>MHAFTLMNRTHEVFQFCYNDVTGLFYDQNRIVDPGRAPLGMVSSNGKKVSTKLLAFWWNYRAIPTIREDIDVKLEQLELRAPSQIPFRSWGLSLSDQYWIKPFRSPVQWEDINFFYHGFPSSDAASWLDEVGGRSPDNTTDGELPKRWVCERGRGVLLKAGGRLNQEPYNEAVATALYRRLLPKGEYVPYTLRGVGERAVCACENFVSSTEEYVPAYYVRRLVRHPSPRSDYRRYLDCCANLGVANAEEALAKMIVCDDILGNRDRHWRNFGLVRDVETGACRTAPLFDTGNSLWSKVTSEHLATDDYSFTAKPFHTDASRQLRLVRDWLWFDPSALKGFEDEAADILSANPALAGRVDFVRRAVRWHIDRCVKASHG</sequence>
<dbReference type="Proteomes" id="UP000587396">
    <property type="component" value="Unassembled WGS sequence"/>
</dbReference>
<keyword evidence="1" id="KW-0238">DNA-binding</keyword>
<gene>
    <name evidence="1" type="ORF">H7313_02155</name>
</gene>
<accession>A0A842J8U5</accession>
<evidence type="ECO:0000313" key="1">
    <source>
        <dbReference type="EMBL" id="MBC2888157.1"/>
    </source>
</evidence>
<evidence type="ECO:0000313" key="2">
    <source>
        <dbReference type="Proteomes" id="UP000587396"/>
    </source>
</evidence>
<name>A0A842J8U5_9ACTN</name>
<dbReference type="GO" id="GO:0003677">
    <property type="term" value="F:DNA binding"/>
    <property type="evidence" value="ECO:0007669"/>
    <property type="project" value="UniProtKB-KW"/>
</dbReference>
<protein>
    <submittedName>
        <fullName evidence="1">DNA-binding protein</fullName>
    </submittedName>
</protein>
<dbReference type="RefSeq" id="WP_185904136.1">
    <property type="nucleotide sequence ID" value="NZ_JACMSE010000001.1"/>
</dbReference>
<organism evidence="1 2">
    <name type="scientific">Gordonibacter massiliensis</name>
    <name type="common">ex Traore et al. 2017</name>
    <dbReference type="NCBI Taxonomy" id="1841863"/>
    <lineage>
        <taxon>Bacteria</taxon>
        <taxon>Bacillati</taxon>
        <taxon>Actinomycetota</taxon>
        <taxon>Coriobacteriia</taxon>
        <taxon>Eggerthellales</taxon>
        <taxon>Eggerthellaceae</taxon>
        <taxon>Gordonibacter</taxon>
    </lineage>
</organism>
<keyword evidence="2" id="KW-1185">Reference proteome</keyword>
<proteinExistence type="predicted"/>
<dbReference type="Gene3D" id="1.10.1070.20">
    <property type="match status" value="1"/>
</dbReference>